<dbReference type="EMBL" id="CP053586">
    <property type="protein sequence ID" value="WNZ23883.1"/>
    <property type="molecule type" value="Genomic_DNA"/>
</dbReference>
<reference evidence="2" key="1">
    <citation type="submission" date="2020-05" db="EMBL/GenBank/DDBJ databases">
        <authorList>
            <person name="Zhu T."/>
            <person name="Keshari N."/>
            <person name="Lu X."/>
        </authorList>
    </citation>
    <scope>NUCLEOTIDE SEQUENCE</scope>
    <source>
        <strain evidence="2">NK1-12</strain>
    </source>
</reference>
<evidence type="ECO:0000313" key="2">
    <source>
        <dbReference type="EMBL" id="WNZ23883.1"/>
    </source>
</evidence>
<dbReference type="Gene3D" id="3.40.50.300">
    <property type="entry name" value="P-loop containing nucleotide triphosphate hydrolases"/>
    <property type="match status" value="1"/>
</dbReference>
<protein>
    <submittedName>
        <fullName evidence="2">ATP-binding protein</fullName>
    </submittedName>
</protein>
<accession>A0AA97AQN4</accession>
<dbReference type="AlphaFoldDB" id="A0AA97AQN4"/>
<dbReference type="GO" id="GO:0005524">
    <property type="term" value="F:ATP binding"/>
    <property type="evidence" value="ECO:0007669"/>
    <property type="project" value="UniProtKB-KW"/>
</dbReference>
<evidence type="ECO:0000259" key="1">
    <source>
        <dbReference type="Pfam" id="PF13401"/>
    </source>
</evidence>
<name>A0AA97AQN4_9CYAN</name>
<dbReference type="GO" id="GO:0016887">
    <property type="term" value="F:ATP hydrolysis activity"/>
    <property type="evidence" value="ECO:0007669"/>
    <property type="project" value="InterPro"/>
</dbReference>
<dbReference type="InterPro" id="IPR027417">
    <property type="entry name" value="P-loop_NTPase"/>
</dbReference>
<dbReference type="RefSeq" id="WP_316429383.1">
    <property type="nucleotide sequence ID" value="NZ_CP053586.1"/>
</dbReference>
<keyword evidence="2" id="KW-0547">Nucleotide-binding</keyword>
<gene>
    <name evidence="2" type="ORF">HJG54_14135</name>
</gene>
<feature type="domain" description="ORC1/DEAH AAA+ ATPase" evidence="1">
    <location>
        <begin position="64"/>
        <end position="131"/>
    </location>
</feature>
<organism evidence="2">
    <name type="scientific">Leptolyngbya sp. NK1-12</name>
    <dbReference type="NCBI Taxonomy" id="2547451"/>
    <lineage>
        <taxon>Bacteria</taxon>
        <taxon>Bacillati</taxon>
        <taxon>Cyanobacteriota</taxon>
        <taxon>Cyanophyceae</taxon>
        <taxon>Leptolyngbyales</taxon>
        <taxon>Leptolyngbyaceae</taxon>
        <taxon>Leptolyngbya group</taxon>
        <taxon>Leptolyngbya</taxon>
    </lineage>
</organism>
<sequence>MATIDEIIQREANPFDPVTFKTGNFWQEEDSTITSTVNSIHQEAIDQITGLLNSVAKDYHTRTVRLTGDVGSGKSYVLKRLKDSLNSKAFFVYIPPFVDSDHIWRHTLRQTVDSLMHKPEGQQESQLLLWLKSLSVFSDRNLMKRLLGERALFIKNFQSAYPTGIYQAKEFFGALYDLNNPDLYFTACSWLRGDDLDEDDLKTLKIRKSIDSEAAAQGILANLGRISTSTYPIVLCFDQVESKLLPNGSPDIQPVFNINTTFHNERLKNFLIIISINIETWKKHKDTIQQSDRDRVEQAVLLRRISLDQAEALWASKLMPLHRQANPQPKTKIYPLTREALEEKYPGGKTTPRSTLVFGHQLLLRYKLDKAGIDGSDETSKPDSNASFKLLWEKEFSTTEQKVTRIRHFSEPELISMLSRTLSALQVKSIKPKLLSSKTYASYSFSYQDPQTNKKIGLVWAENSSQTFIHTMRSCDSAEREKSCQKIYLIRAEGTGRSNTQGYKLYKQLFVDLPHNRHIKPDLESVHYLATYDRLVNSVYSQELVIAGKTLKLNELEALVRDSEVLKGCSLLQELGVVPKGKGGQPSLGREKEFLLSFVRTHHLIARRVAVQNTLGQFPKLTDAQMEQIIRELCQEKRIRILDESAKLDEQIICLIPKQSAA</sequence>
<keyword evidence="2" id="KW-0067">ATP-binding</keyword>
<dbReference type="SUPFAM" id="SSF52540">
    <property type="entry name" value="P-loop containing nucleoside triphosphate hydrolases"/>
    <property type="match status" value="1"/>
</dbReference>
<dbReference type="InterPro" id="IPR049945">
    <property type="entry name" value="AAA_22"/>
</dbReference>
<dbReference type="Pfam" id="PF13401">
    <property type="entry name" value="AAA_22"/>
    <property type="match status" value="1"/>
</dbReference>
<proteinExistence type="predicted"/>